<organism evidence="3 4">
    <name type="scientific">Oreotrochilus melanogaster</name>
    <dbReference type="NCBI Taxonomy" id="689266"/>
    <lineage>
        <taxon>Eukaryota</taxon>
        <taxon>Metazoa</taxon>
        <taxon>Chordata</taxon>
        <taxon>Craniata</taxon>
        <taxon>Vertebrata</taxon>
        <taxon>Euteleostomi</taxon>
        <taxon>Archelosauria</taxon>
        <taxon>Archosauria</taxon>
        <taxon>Dinosauria</taxon>
        <taxon>Saurischia</taxon>
        <taxon>Theropoda</taxon>
        <taxon>Coelurosauria</taxon>
        <taxon>Aves</taxon>
        <taxon>Neognathae</taxon>
        <taxon>Neoaves</taxon>
        <taxon>Strisores</taxon>
        <taxon>Apodiformes</taxon>
        <taxon>Trochilidae</taxon>
        <taxon>Oreotrochilus</taxon>
    </lineage>
</organism>
<feature type="non-terminal residue" evidence="3">
    <location>
        <position position="1"/>
    </location>
</feature>
<keyword evidence="1" id="KW-0812">Transmembrane</keyword>
<evidence type="ECO:0000313" key="3">
    <source>
        <dbReference type="EMBL" id="NXU73981.1"/>
    </source>
</evidence>
<dbReference type="PANTHER" id="PTHR11422">
    <property type="entry name" value="T-CELL SURFACE GLYCOPROTEIN CD4"/>
    <property type="match status" value="1"/>
</dbReference>
<dbReference type="InterPro" id="IPR021963">
    <property type="entry name" value="Tcell_CD4_Cterm"/>
</dbReference>
<dbReference type="Pfam" id="PF12104">
    <property type="entry name" value="Tcell_CD4_C"/>
    <property type="match status" value="1"/>
</dbReference>
<dbReference type="Proteomes" id="UP000579904">
    <property type="component" value="Unassembled WGS sequence"/>
</dbReference>
<sequence length="397" mass="45312">RSAIEPNSKCLKVWDLRLSDAGIYTCEYDSHTVSISLHVFNLTISLNGHFLPNEVPELILMHNASLPLPSLDITVFNSNNNTVRPEVSQDKNHQQYTLRLMQLKAMDSGTWRCHVHSDSPLINQNIFFDIKVLGFQNPDLVRKYATVDSSVTLSWCLNFQKIKWKEGFTGKLNLKQQENVSAYELLDFNVTAQKQHETKKSRHFQFEIPERKPESTIEVKLPKVHFNHSGQYECQLAYNGRYTQSNIELVVMKVSANPAGPLTRGAEMTLICQVSHPLPSNAHLRWERVNGTQMDIKKSKQHEAKVEVKVSSAGLWNCDLIEDNDRKISLHYPVEEAPIWVSYLATGVIIGGSILVVGFACLGVIIGKTWQRRRQQAKRMAQARQYLLENKICQCQQ</sequence>
<evidence type="ECO:0000256" key="1">
    <source>
        <dbReference type="SAM" id="Phobius"/>
    </source>
</evidence>
<keyword evidence="1" id="KW-0472">Membrane</keyword>
<comment type="caution">
    <text evidence="3">The sequence shown here is derived from an EMBL/GenBank/DDBJ whole genome shotgun (WGS) entry which is preliminary data.</text>
</comment>
<gene>
    <name evidence="3" type="primary">Cd4</name>
    <name evidence="3" type="ORF">OREMEL_R01844</name>
</gene>
<dbReference type="EMBL" id="VZUB01003179">
    <property type="protein sequence ID" value="NXU73981.1"/>
    <property type="molecule type" value="Genomic_DNA"/>
</dbReference>
<name>A0A7L3N8S3_9AVES</name>
<protein>
    <submittedName>
        <fullName evidence="3">CD4 protein</fullName>
    </submittedName>
</protein>
<feature type="domain" description="Ig-like" evidence="2">
    <location>
        <begin position="247"/>
        <end position="329"/>
    </location>
</feature>
<dbReference type="InterPro" id="IPR036179">
    <property type="entry name" value="Ig-like_dom_sf"/>
</dbReference>
<keyword evidence="1" id="KW-1133">Transmembrane helix</keyword>
<proteinExistence type="predicted"/>
<feature type="transmembrane region" description="Helical" evidence="1">
    <location>
        <begin position="340"/>
        <end position="366"/>
    </location>
</feature>
<dbReference type="AlphaFoldDB" id="A0A7L3N8S3"/>
<dbReference type="SUPFAM" id="SSF48726">
    <property type="entry name" value="Immunoglobulin"/>
    <property type="match status" value="1"/>
</dbReference>
<dbReference type="Gene3D" id="1.20.5.900">
    <property type="entry name" value="transmembrane domain of human cd4"/>
    <property type="match status" value="1"/>
</dbReference>
<evidence type="ECO:0000313" key="4">
    <source>
        <dbReference type="Proteomes" id="UP000579904"/>
    </source>
</evidence>
<reference evidence="3 4" key="1">
    <citation type="submission" date="2019-09" db="EMBL/GenBank/DDBJ databases">
        <title>Bird 10,000 Genomes (B10K) Project - Family phase.</title>
        <authorList>
            <person name="Zhang G."/>
        </authorList>
    </citation>
    <scope>NUCLEOTIDE SEQUENCE [LARGE SCALE GENOMIC DNA]</scope>
    <source>
        <strain evidence="3">OUT-0002</strain>
    </source>
</reference>
<evidence type="ECO:0000259" key="2">
    <source>
        <dbReference type="PROSITE" id="PS50835"/>
    </source>
</evidence>
<feature type="non-terminal residue" evidence="3">
    <location>
        <position position="397"/>
    </location>
</feature>
<dbReference type="PANTHER" id="PTHR11422:SF0">
    <property type="entry name" value="T-CELL SURFACE GLYCOPROTEIN CD4"/>
    <property type="match status" value="1"/>
</dbReference>
<dbReference type="PROSITE" id="PS50835">
    <property type="entry name" value="IG_LIKE"/>
    <property type="match status" value="1"/>
</dbReference>
<keyword evidence="4" id="KW-1185">Reference proteome</keyword>
<dbReference type="OrthoDB" id="8657369at2759"/>
<dbReference type="InterPro" id="IPR013783">
    <property type="entry name" value="Ig-like_fold"/>
</dbReference>
<dbReference type="Gene3D" id="2.60.40.10">
    <property type="entry name" value="Immunoglobulins"/>
    <property type="match status" value="2"/>
</dbReference>
<accession>A0A7L3N8S3</accession>
<dbReference type="InterPro" id="IPR007110">
    <property type="entry name" value="Ig-like_dom"/>
</dbReference>